<proteinExistence type="predicted"/>
<dbReference type="EMBL" id="UOEN01000264">
    <property type="protein sequence ID" value="VAW15350.1"/>
    <property type="molecule type" value="Genomic_DNA"/>
</dbReference>
<organism evidence="1">
    <name type="scientific">hydrothermal vent metagenome</name>
    <dbReference type="NCBI Taxonomy" id="652676"/>
    <lineage>
        <taxon>unclassified sequences</taxon>
        <taxon>metagenomes</taxon>
        <taxon>ecological metagenomes</taxon>
    </lineage>
</organism>
<sequence length="166" mass="19108">MMLNKVGFIDKKSFFKEIALKTKNSTRRSKAKVTGKSKKKRVSGWQINSNFLLLRPLYSLIINTEPLEKKEITDKLKKCGNIKLVVISGVFIQNPDSRIDMLIVGDRLKKGVIESTLSVLESEVGKDISYAFFETPEFKYRLSVYDKFVRDILDYPHMKIIDKIGL</sequence>
<gene>
    <name evidence="1" type="ORF">MNBD_BACTEROID05-970</name>
</gene>
<reference evidence="1" key="1">
    <citation type="submission" date="2018-06" db="EMBL/GenBank/DDBJ databases">
        <authorList>
            <person name="Zhirakovskaya E."/>
        </authorList>
    </citation>
    <scope>NUCLEOTIDE SEQUENCE</scope>
</reference>
<name>A0A3B0TEN0_9ZZZZ</name>
<dbReference type="AlphaFoldDB" id="A0A3B0TEN0"/>
<evidence type="ECO:0000313" key="1">
    <source>
        <dbReference type="EMBL" id="VAW15350.1"/>
    </source>
</evidence>
<accession>A0A3B0TEN0</accession>
<protein>
    <submittedName>
        <fullName evidence="1">Uncharacterized protein</fullName>
    </submittedName>
</protein>